<feature type="domain" description="Homeobox" evidence="8">
    <location>
        <begin position="164"/>
        <end position="207"/>
    </location>
</feature>
<dbReference type="WBParaSite" id="Hba_17357">
    <property type="protein sequence ID" value="Hba_17357"/>
    <property type="gene ID" value="Hba_17357"/>
</dbReference>
<evidence type="ECO:0000259" key="8">
    <source>
        <dbReference type="PROSITE" id="PS50071"/>
    </source>
</evidence>
<dbReference type="PROSITE" id="PS00027">
    <property type="entry name" value="HOMEOBOX_1"/>
    <property type="match status" value="1"/>
</dbReference>
<evidence type="ECO:0000256" key="7">
    <source>
        <dbReference type="SAM" id="MobiDB-lite"/>
    </source>
</evidence>
<dbReference type="AlphaFoldDB" id="A0A1I7XIN6"/>
<dbReference type="Gene3D" id="1.10.10.60">
    <property type="entry name" value="Homeodomain-like"/>
    <property type="match status" value="1"/>
</dbReference>
<sequence>MFNVSALAAASGASASLTGGIDPCASLQPSSGTWTENLPLLAGYPSASSFSLEQSAYPYDPSSYFHSNNLTGGGNPLYALPPADPFQRSDAIVVSNSATEDDEKQNTREKNGSDDHWIIFYISKAEDEDEGADELEEDGDEEDDGTGMVISSRNSNFRMYMGDIKQYFCIFRYLSAPEREQLAMQIRLTPTQVKIWFQNHRYKTKKTLQEKGINPNLLGSIPSTNAFANPTASTAFSARSFRMPIQMLVRDGKPCPTDLASSSYQAAAAAVAFGSTSGSYLPGSTSYLPSTGGYLPQAPPPSSYMGNGWGWHH</sequence>
<evidence type="ECO:0000256" key="6">
    <source>
        <dbReference type="RuleBase" id="RU000682"/>
    </source>
</evidence>
<evidence type="ECO:0000256" key="4">
    <source>
        <dbReference type="ARBA" id="ARBA00023242"/>
    </source>
</evidence>
<proteinExistence type="predicted"/>
<dbReference type="Pfam" id="PF00046">
    <property type="entry name" value="Homeodomain"/>
    <property type="match status" value="1"/>
</dbReference>
<keyword evidence="4 5" id="KW-0539">Nucleus</keyword>
<evidence type="ECO:0000313" key="9">
    <source>
        <dbReference type="Proteomes" id="UP000095283"/>
    </source>
</evidence>
<keyword evidence="2 5" id="KW-0238">DNA-binding</keyword>
<reference evidence="10" key="1">
    <citation type="submission" date="2016-11" db="UniProtKB">
        <authorList>
            <consortium name="WormBaseParasite"/>
        </authorList>
    </citation>
    <scope>IDENTIFICATION</scope>
</reference>
<dbReference type="SUPFAM" id="SSF46689">
    <property type="entry name" value="Homeodomain-like"/>
    <property type="match status" value="1"/>
</dbReference>
<evidence type="ECO:0000256" key="3">
    <source>
        <dbReference type="ARBA" id="ARBA00023155"/>
    </source>
</evidence>
<dbReference type="CDD" id="cd00086">
    <property type="entry name" value="homeodomain"/>
    <property type="match status" value="1"/>
</dbReference>
<evidence type="ECO:0000256" key="2">
    <source>
        <dbReference type="ARBA" id="ARBA00023125"/>
    </source>
</evidence>
<dbReference type="PANTHER" id="PTHR24340:SF82">
    <property type="entry name" value="HOMEOBOX PROTEIN VND"/>
    <property type="match status" value="1"/>
</dbReference>
<keyword evidence="3 5" id="KW-0371">Homeobox</keyword>
<dbReference type="Proteomes" id="UP000095283">
    <property type="component" value="Unplaced"/>
</dbReference>
<dbReference type="InterPro" id="IPR001356">
    <property type="entry name" value="HD"/>
</dbReference>
<dbReference type="InterPro" id="IPR020479">
    <property type="entry name" value="HD_metazoa"/>
</dbReference>
<dbReference type="PANTHER" id="PTHR24340">
    <property type="entry name" value="HOMEOBOX PROTEIN NKX"/>
    <property type="match status" value="1"/>
</dbReference>
<evidence type="ECO:0000256" key="5">
    <source>
        <dbReference type="PROSITE-ProRule" id="PRU00108"/>
    </source>
</evidence>
<feature type="DNA-binding region" description="Homeobox" evidence="5">
    <location>
        <begin position="166"/>
        <end position="208"/>
    </location>
</feature>
<feature type="region of interest" description="Disordered" evidence="7">
    <location>
        <begin position="127"/>
        <end position="148"/>
    </location>
</feature>
<name>A0A1I7XIN6_HETBA</name>
<feature type="compositionally biased region" description="Acidic residues" evidence="7">
    <location>
        <begin position="127"/>
        <end position="145"/>
    </location>
</feature>
<accession>A0A1I7XIN6</accession>
<dbReference type="InterPro" id="IPR050394">
    <property type="entry name" value="Homeobox_NK-like"/>
</dbReference>
<dbReference type="GO" id="GO:0000978">
    <property type="term" value="F:RNA polymerase II cis-regulatory region sequence-specific DNA binding"/>
    <property type="evidence" value="ECO:0007669"/>
    <property type="project" value="TreeGrafter"/>
</dbReference>
<keyword evidence="9" id="KW-1185">Reference proteome</keyword>
<dbReference type="PROSITE" id="PS50071">
    <property type="entry name" value="HOMEOBOX_2"/>
    <property type="match status" value="1"/>
</dbReference>
<dbReference type="PRINTS" id="PR00024">
    <property type="entry name" value="HOMEOBOX"/>
</dbReference>
<evidence type="ECO:0000256" key="1">
    <source>
        <dbReference type="ARBA" id="ARBA00004123"/>
    </source>
</evidence>
<comment type="subcellular location">
    <subcellularLocation>
        <location evidence="1 5 6">Nucleus</location>
    </subcellularLocation>
</comment>
<dbReference type="GO" id="GO:0005634">
    <property type="term" value="C:nucleus"/>
    <property type="evidence" value="ECO:0007669"/>
    <property type="project" value="UniProtKB-SubCell"/>
</dbReference>
<evidence type="ECO:0000313" key="10">
    <source>
        <dbReference type="WBParaSite" id="Hba_17357"/>
    </source>
</evidence>
<dbReference type="GO" id="GO:0000981">
    <property type="term" value="F:DNA-binding transcription factor activity, RNA polymerase II-specific"/>
    <property type="evidence" value="ECO:0007669"/>
    <property type="project" value="InterPro"/>
</dbReference>
<dbReference type="InterPro" id="IPR017970">
    <property type="entry name" value="Homeobox_CS"/>
</dbReference>
<dbReference type="InterPro" id="IPR009057">
    <property type="entry name" value="Homeodomain-like_sf"/>
</dbReference>
<dbReference type="GO" id="GO:0030154">
    <property type="term" value="P:cell differentiation"/>
    <property type="evidence" value="ECO:0007669"/>
    <property type="project" value="TreeGrafter"/>
</dbReference>
<dbReference type="SMART" id="SM00389">
    <property type="entry name" value="HOX"/>
    <property type="match status" value="1"/>
</dbReference>
<organism evidence="9 10">
    <name type="scientific">Heterorhabditis bacteriophora</name>
    <name type="common">Entomopathogenic nematode worm</name>
    <dbReference type="NCBI Taxonomy" id="37862"/>
    <lineage>
        <taxon>Eukaryota</taxon>
        <taxon>Metazoa</taxon>
        <taxon>Ecdysozoa</taxon>
        <taxon>Nematoda</taxon>
        <taxon>Chromadorea</taxon>
        <taxon>Rhabditida</taxon>
        <taxon>Rhabditina</taxon>
        <taxon>Rhabditomorpha</taxon>
        <taxon>Strongyloidea</taxon>
        <taxon>Heterorhabditidae</taxon>
        <taxon>Heterorhabditis</taxon>
    </lineage>
</organism>
<protein>
    <submittedName>
        <fullName evidence="10">Homeobox domain-containing protein</fullName>
    </submittedName>
</protein>